<dbReference type="OrthoDB" id="3230575at2759"/>
<evidence type="ECO:0000256" key="1">
    <source>
        <dbReference type="SAM" id="MobiDB-lite"/>
    </source>
</evidence>
<dbReference type="Proteomes" id="UP000719766">
    <property type="component" value="Unassembled WGS sequence"/>
</dbReference>
<dbReference type="AlphaFoldDB" id="A0A9P7AEW0"/>
<evidence type="ECO:0000313" key="3">
    <source>
        <dbReference type="Proteomes" id="UP000719766"/>
    </source>
</evidence>
<reference evidence="2" key="1">
    <citation type="journal article" date="2020" name="New Phytol.">
        <title>Comparative genomics reveals dynamic genome evolution in host specialist ectomycorrhizal fungi.</title>
        <authorList>
            <person name="Lofgren L.A."/>
            <person name="Nguyen N.H."/>
            <person name="Vilgalys R."/>
            <person name="Ruytinx J."/>
            <person name="Liao H.L."/>
            <person name="Branco S."/>
            <person name="Kuo A."/>
            <person name="LaButti K."/>
            <person name="Lipzen A."/>
            <person name="Andreopoulos W."/>
            <person name="Pangilinan J."/>
            <person name="Riley R."/>
            <person name="Hundley H."/>
            <person name="Na H."/>
            <person name="Barry K."/>
            <person name="Grigoriev I.V."/>
            <person name="Stajich J.E."/>
            <person name="Kennedy P.G."/>
        </authorList>
    </citation>
    <scope>NUCLEOTIDE SEQUENCE</scope>
    <source>
        <strain evidence="2">S12</strain>
    </source>
</reference>
<feature type="compositionally biased region" description="Polar residues" evidence="1">
    <location>
        <begin position="40"/>
        <end position="51"/>
    </location>
</feature>
<dbReference type="GeneID" id="64594516"/>
<name>A0A9P7AEW0_9AGAM</name>
<organism evidence="2 3">
    <name type="scientific">Suillus plorans</name>
    <dbReference type="NCBI Taxonomy" id="116603"/>
    <lineage>
        <taxon>Eukaryota</taxon>
        <taxon>Fungi</taxon>
        <taxon>Dikarya</taxon>
        <taxon>Basidiomycota</taxon>
        <taxon>Agaricomycotina</taxon>
        <taxon>Agaricomycetes</taxon>
        <taxon>Agaricomycetidae</taxon>
        <taxon>Boletales</taxon>
        <taxon>Suillineae</taxon>
        <taxon>Suillaceae</taxon>
        <taxon>Suillus</taxon>
    </lineage>
</organism>
<evidence type="ECO:0000313" key="2">
    <source>
        <dbReference type="EMBL" id="KAG1786909.1"/>
    </source>
</evidence>
<sequence>MPTPTSQGNRVHPPHPDLLVYQDFTVTTSHADDDKPPSSDLASSIHAPNNSKGDHLMSAPPSPTIRHAPTAEEQAILDHLALADMNRSVLSQNGQTNRATLPQFTPVPNGGFPAVHMSHSAQIFDHLDNRVLLAWFQVKHPKFLVRVFDHSGKDVAERAAILAERIRTSISTIAEFVQKDAPPVRVSPPQPQGGREAKHLPTGFLVHKVTEETRNLILNQRIWSTMDLTFEALPFHCNHPPELLFCLSGFTTLDSETILQTVNDTWSREENRSHIEELFSKCSLPDGVPTYIATHNFIESARVELLDFKITGGYLSHALMSSLPVPPTTLKHG</sequence>
<gene>
    <name evidence="2" type="ORF">HD556DRAFT_1313117</name>
</gene>
<dbReference type="RefSeq" id="XP_041154305.1">
    <property type="nucleotide sequence ID" value="XM_041300752.1"/>
</dbReference>
<keyword evidence="3" id="KW-1185">Reference proteome</keyword>
<accession>A0A9P7AEW0</accession>
<protein>
    <submittedName>
        <fullName evidence="2">Uncharacterized protein</fullName>
    </submittedName>
</protein>
<feature type="region of interest" description="Disordered" evidence="1">
    <location>
        <begin position="26"/>
        <end position="66"/>
    </location>
</feature>
<comment type="caution">
    <text evidence="2">The sequence shown here is derived from an EMBL/GenBank/DDBJ whole genome shotgun (WGS) entry which is preliminary data.</text>
</comment>
<proteinExistence type="predicted"/>
<dbReference type="EMBL" id="JABBWE010000086">
    <property type="protein sequence ID" value="KAG1786909.1"/>
    <property type="molecule type" value="Genomic_DNA"/>
</dbReference>